<sequence>MSYADGLTSPEIEIAEGGQMLDNKSKFADLKAMLDSNKENVKMDAMKKIINMVAKGKDVSELFAAVVKNVAVKNLELKKLVYVYLVRYAEEQQDLALLSVSTFQKALQDPNQLIRASALRVLSSIRVPMITTVMLLALKASVRDMSAYVRKVAAHAIPKLYALNPDLQSELVECIDYLLGDKRTLVLGSAVYAFEETCPDHLDLLHKHFRSLCRALADVDEWGQVVMIGLLTRYARTQFVAPTDDQAALDPDHALLILSSRPLLQSRNCSVVMAVAQLLYYIAPPSQLSVVPRALVRLLRSPNEVQYVVLVNIATICATQKNMNLFEPFLKI</sequence>
<organism evidence="1 2">
    <name type="scientific">Panagrolaimus sp. JU765</name>
    <dbReference type="NCBI Taxonomy" id="591449"/>
    <lineage>
        <taxon>Eukaryota</taxon>
        <taxon>Metazoa</taxon>
        <taxon>Ecdysozoa</taxon>
        <taxon>Nematoda</taxon>
        <taxon>Chromadorea</taxon>
        <taxon>Rhabditida</taxon>
        <taxon>Tylenchina</taxon>
        <taxon>Panagrolaimomorpha</taxon>
        <taxon>Panagrolaimoidea</taxon>
        <taxon>Panagrolaimidae</taxon>
        <taxon>Panagrolaimus</taxon>
    </lineage>
</organism>
<accession>A0AC34RMP2</accession>
<protein>
    <submittedName>
        <fullName evidence="2">Clathrin/coatomer adaptor adaptin-like N-terminal domain-containing protein</fullName>
    </submittedName>
</protein>
<proteinExistence type="predicted"/>
<name>A0AC34RMP2_9BILA</name>
<dbReference type="WBParaSite" id="JU765_v2.g8183.t1">
    <property type="protein sequence ID" value="JU765_v2.g8183.t1"/>
    <property type="gene ID" value="JU765_v2.g8183"/>
</dbReference>
<dbReference type="Proteomes" id="UP000887576">
    <property type="component" value="Unplaced"/>
</dbReference>
<reference evidence="2" key="1">
    <citation type="submission" date="2022-11" db="UniProtKB">
        <authorList>
            <consortium name="WormBaseParasite"/>
        </authorList>
    </citation>
    <scope>IDENTIFICATION</scope>
</reference>
<evidence type="ECO:0000313" key="2">
    <source>
        <dbReference type="WBParaSite" id="JU765_v2.g8183.t1"/>
    </source>
</evidence>
<evidence type="ECO:0000313" key="1">
    <source>
        <dbReference type="Proteomes" id="UP000887576"/>
    </source>
</evidence>